<evidence type="ECO:0000259" key="1">
    <source>
        <dbReference type="Pfam" id="PF00561"/>
    </source>
</evidence>
<dbReference type="GO" id="GO:0016787">
    <property type="term" value="F:hydrolase activity"/>
    <property type="evidence" value="ECO:0007669"/>
    <property type="project" value="UniProtKB-KW"/>
</dbReference>
<comment type="caution">
    <text evidence="2">The sequence shown here is derived from an EMBL/GenBank/DDBJ whole genome shotgun (WGS) entry which is preliminary data.</text>
</comment>
<dbReference type="EMBL" id="JAKOOW010000026">
    <property type="protein sequence ID" value="MCG6504414.1"/>
    <property type="molecule type" value="Genomic_DNA"/>
</dbReference>
<dbReference type="InterPro" id="IPR000073">
    <property type="entry name" value="AB_hydrolase_1"/>
</dbReference>
<evidence type="ECO:0000313" key="2">
    <source>
        <dbReference type="EMBL" id="MCG6504414.1"/>
    </source>
</evidence>
<organism evidence="2 3">
    <name type="scientific">Kingella pumchi</name>
    <dbReference type="NCBI Taxonomy" id="2779506"/>
    <lineage>
        <taxon>Bacteria</taxon>
        <taxon>Pseudomonadati</taxon>
        <taxon>Pseudomonadota</taxon>
        <taxon>Betaproteobacteria</taxon>
        <taxon>Neisseriales</taxon>
        <taxon>Neisseriaceae</taxon>
        <taxon>Kingella</taxon>
    </lineage>
</organism>
<dbReference type="PRINTS" id="PR00111">
    <property type="entry name" value="ABHYDROLASE"/>
</dbReference>
<dbReference type="Proteomes" id="UP001298424">
    <property type="component" value="Unassembled WGS sequence"/>
</dbReference>
<dbReference type="Pfam" id="PF00561">
    <property type="entry name" value="Abhydrolase_1"/>
    <property type="match status" value="1"/>
</dbReference>
<evidence type="ECO:0000313" key="3">
    <source>
        <dbReference type="Proteomes" id="UP001298424"/>
    </source>
</evidence>
<dbReference type="InterPro" id="IPR029058">
    <property type="entry name" value="AB_hydrolase_fold"/>
</dbReference>
<protein>
    <submittedName>
        <fullName evidence="2">Alpha/beta hydrolase</fullName>
    </submittedName>
</protein>
<gene>
    <name evidence="2" type="ORF">MB824_07885</name>
</gene>
<accession>A0ABS9NNQ7</accession>
<dbReference type="SUPFAM" id="SSF53474">
    <property type="entry name" value="alpha/beta-Hydrolases"/>
    <property type="match status" value="1"/>
</dbReference>
<sequence>MHSQGTPEYIPLPDGRRLYAQVLPPAADSGITVVFEGGGASTRSIWARVQPQIAACARAIVYDRAGLGLSDPDPQGRSLGRMAADLNALLDHFAAPRYILVGHSAGGAIVRLAAAQRPERIAGLVLADPADEADDALFSPAFRRAERIGIAAHRILAQLRLLPLFYRRLLAALPADAAADLRRDGMSAAVFRTCAAQSRTFLDELHIWRSNPPDTGSIPVSIVSGALPGSGISRNTRVRLNALHAQRAAQSPHGRHTVAPRSGHYVPLDGAAELADEILRLIRRETAKAV</sequence>
<dbReference type="PANTHER" id="PTHR43798">
    <property type="entry name" value="MONOACYLGLYCEROL LIPASE"/>
    <property type="match status" value="1"/>
</dbReference>
<dbReference type="InterPro" id="IPR050266">
    <property type="entry name" value="AB_hydrolase_sf"/>
</dbReference>
<name>A0ABS9NNQ7_9NEIS</name>
<dbReference type="Gene3D" id="3.40.50.1820">
    <property type="entry name" value="alpha/beta hydrolase"/>
    <property type="match status" value="1"/>
</dbReference>
<feature type="domain" description="AB hydrolase-1" evidence="1">
    <location>
        <begin position="32"/>
        <end position="131"/>
    </location>
</feature>
<keyword evidence="3" id="KW-1185">Reference proteome</keyword>
<dbReference type="RefSeq" id="WP_238747855.1">
    <property type="nucleotide sequence ID" value="NZ_JAKOOW010000026.1"/>
</dbReference>
<keyword evidence="2" id="KW-0378">Hydrolase</keyword>
<reference evidence="2 3" key="1">
    <citation type="submission" date="2022-02" db="EMBL/GenBank/DDBJ databases">
        <title>Genome sequence data of Kingella unionensis sp. nov. strain CICC 24913 (CCUG 75125).</title>
        <authorList>
            <person name="Xiao M."/>
        </authorList>
    </citation>
    <scope>NUCLEOTIDE SEQUENCE [LARGE SCALE GENOMIC DNA]</scope>
    <source>
        <strain evidence="2 3">CICC 24913</strain>
    </source>
</reference>
<proteinExistence type="predicted"/>